<name>A0A9P7QQK5_9PEZI</name>
<feature type="non-terminal residue" evidence="2">
    <location>
        <position position="1"/>
    </location>
</feature>
<proteinExistence type="predicted"/>
<keyword evidence="3" id="KW-1185">Reference proteome</keyword>
<gene>
    <name evidence="2" type="ORF">JMJ77_009047</name>
</gene>
<organism evidence="2 3">
    <name type="scientific">Colletotrichum scovillei</name>
    <dbReference type="NCBI Taxonomy" id="1209932"/>
    <lineage>
        <taxon>Eukaryota</taxon>
        <taxon>Fungi</taxon>
        <taxon>Dikarya</taxon>
        <taxon>Ascomycota</taxon>
        <taxon>Pezizomycotina</taxon>
        <taxon>Sordariomycetes</taxon>
        <taxon>Hypocreomycetidae</taxon>
        <taxon>Glomerellales</taxon>
        <taxon>Glomerellaceae</taxon>
        <taxon>Colletotrichum</taxon>
        <taxon>Colletotrichum acutatum species complex</taxon>
    </lineage>
</organism>
<feature type="compositionally biased region" description="Polar residues" evidence="1">
    <location>
        <begin position="25"/>
        <end position="36"/>
    </location>
</feature>
<protein>
    <submittedName>
        <fullName evidence="2">Uncharacterized protein</fullName>
    </submittedName>
</protein>
<dbReference type="EMBL" id="JAESDN010000018">
    <property type="protein sequence ID" value="KAG7040772.1"/>
    <property type="molecule type" value="Genomic_DNA"/>
</dbReference>
<accession>A0A9P7QQK5</accession>
<sequence>PIRVILEHFTISKSGETPPFPRIAGSSSNNGPRTAPTTICISDGNLAGVPSSSETYLLWVGYQLPVHPILVVGMATDPRR</sequence>
<evidence type="ECO:0000313" key="2">
    <source>
        <dbReference type="EMBL" id="KAG7040772.1"/>
    </source>
</evidence>
<comment type="caution">
    <text evidence="2">The sequence shown here is derived from an EMBL/GenBank/DDBJ whole genome shotgun (WGS) entry which is preliminary data.</text>
</comment>
<feature type="region of interest" description="Disordered" evidence="1">
    <location>
        <begin position="16"/>
        <end position="36"/>
    </location>
</feature>
<evidence type="ECO:0000256" key="1">
    <source>
        <dbReference type="SAM" id="MobiDB-lite"/>
    </source>
</evidence>
<reference evidence="2" key="1">
    <citation type="submission" date="2021-05" db="EMBL/GenBank/DDBJ databases">
        <title>Comparative genomics of three Colletotrichum scovillei strains and genetic complementation revealed genes involved fungal growth and virulence on chili pepper.</title>
        <authorList>
            <person name="Hsieh D.-K."/>
            <person name="Chuang S.-C."/>
            <person name="Chen C.-Y."/>
            <person name="Chao Y.-T."/>
            <person name="Lu M.-Y.J."/>
            <person name="Lee M.-H."/>
            <person name="Shih M.-C."/>
        </authorList>
    </citation>
    <scope>NUCLEOTIDE SEQUENCE</scope>
    <source>
        <strain evidence="2">Coll-153</strain>
    </source>
</reference>
<dbReference type="AlphaFoldDB" id="A0A9P7QQK5"/>
<dbReference type="Proteomes" id="UP000699042">
    <property type="component" value="Unassembled WGS sequence"/>
</dbReference>
<evidence type="ECO:0000313" key="3">
    <source>
        <dbReference type="Proteomes" id="UP000699042"/>
    </source>
</evidence>